<dbReference type="AlphaFoldDB" id="A0A3A4AF15"/>
<feature type="transmembrane region" description="Helical" evidence="2">
    <location>
        <begin position="341"/>
        <end position="362"/>
    </location>
</feature>
<keyword evidence="4" id="KW-1185">Reference proteome</keyword>
<feature type="transmembrane region" description="Helical" evidence="2">
    <location>
        <begin position="215"/>
        <end position="235"/>
    </location>
</feature>
<dbReference type="Proteomes" id="UP000265768">
    <property type="component" value="Unassembled WGS sequence"/>
</dbReference>
<feature type="compositionally biased region" description="Basic and acidic residues" evidence="1">
    <location>
        <begin position="491"/>
        <end position="505"/>
    </location>
</feature>
<evidence type="ECO:0000256" key="1">
    <source>
        <dbReference type="SAM" id="MobiDB-lite"/>
    </source>
</evidence>
<proteinExistence type="predicted"/>
<dbReference type="EMBL" id="QZEY01000011">
    <property type="protein sequence ID" value="RJL27245.1"/>
    <property type="molecule type" value="Genomic_DNA"/>
</dbReference>
<keyword evidence="2" id="KW-1133">Transmembrane helix</keyword>
<feature type="transmembrane region" description="Helical" evidence="2">
    <location>
        <begin position="391"/>
        <end position="412"/>
    </location>
</feature>
<sequence>MHVRRYRFGLIAGPLAILYLAASLLAAASAIATGEDGPFLRLAEPGSRPDGLGRRLPVLLAAVAVQAWAIWHLARGRLAGPAPAASRLARWARVLLYAMAADHLIAFAMPYDPPAWTEVVSAGLRLAVVTVVARLLTGASRRARTAALVAGTLDAAAVALLALARQYGSGDLAEYAWLSAMTALPALAWAALTLRAQSRDGRFAGLTVRAGYAGMLVPAAVLVAAFLVLLTYSAVDASSQAGAPVGVAAEAAGALAVLAAAWAAMSAHDLGNPPPPEEGPERPPFRWRPLPAVAVALPVLPALPLLAAGDEGFWRAAEAAVGLALLAAPVAAAVLCRTRRLVLGATGALLAVAALAVVAAAAGHREPSEGPLRGRLVAAGLLEPSAGAQPYLFGVSPPLLALACALSALILWLTYGGSPRWTRVVPRAGGVAAALALVAVLVTALVPTGARVPGGGDPGPRSTRVAEPTHEDPEISGEDGADPGETTGPGRNERGPEAAITREGECGSSDPDFESEPLPKGEPGFVCGARAAIPSALNMPDKDLVAYGRRLCGVYERDDRAEIARLRAKDGVDVTRLREPLAEICPGIAAEIKAARDRQDREFQAMEEADRRACAAFRHRPLITPLRAVRHREPIVSEFALMGAVEPGAVTDEDDPGEDLIDLSGKHPVAASRPGMLVINFESDATTCVITETYDRRPPVETRGWDEVVEIAYRSTDGKAVLQNPLGELEDGWTLPNLAPRGPGHYRIRVHLGRQPAKDGGAAKLLIMSYPGRAKGTVVHRAAPRR</sequence>
<evidence type="ECO:0000313" key="3">
    <source>
        <dbReference type="EMBL" id="RJL27245.1"/>
    </source>
</evidence>
<name>A0A3A4AF15_9ACTN</name>
<feature type="transmembrane region" description="Helical" evidence="2">
    <location>
        <begin position="241"/>
        <end position="264"/>
    </location>
</feature>
<keyword evidence="2" id="KW-0812">Transmembrane</keyword>
<protein>
    <submittedName>
        <fullName evidence="3">Uncharacterized protein</fullName>
    </submittedName>
</protein>
<evidence type="ECO:0000256" key="2">
    <source>
        <dbReference type="SAM" id="Phobius"/>
    </source>
</evidence>
<feature type="transmembrane region" description="Helical" evidence="2">
    <location>
        <begin position="94"/>
        <end position="111"/>
    </location>
</feature>
<feature type="region of interest" description="Disordered" evidence="1">
    <location>
        <begin position="449"/>
        <end position="519"/>
    </location>
</feature>
<comment type="caution">
    <text evidence="3">The sequence shown here is derived from an EMBL/GenBank/DDBJ whole genome shotgun (WGS) entry which is preliminary data.</text>
</comment>
<gene>
    <name evidence="3" type="ORF">D5H75_26005</name>
</gene>
<feature type="transmembrane region" description="Helical" evidence="2">
    <location>
        <begin position="175"/>
        <end position="194"/>
    </location>
</feature>
<organism evidence="3 4">
    <name type="scientific">Bailinhaonella thermotolerans</name>
    <dbReference type="NCBI Taxonomy" id="1070861"/>
    <lineage>
        <taxon>Bacteria</taxon>
        <taxon>Bacillati</taxon>
        <taxon>Actinomycetota</taxon>
        <taxon>Actinomycetes</taxon>
        <taxon>Streptosporangiales</taxon>
        <taxon>Streptosporangiaceae</taxon>
        <taxon>Bailinhaonella</taxon>
    </lineage>
</organism>
<reference evidence="3 4" key="1">
    <citation type="submission" date="2018-09" db="EMBL/GenBank/DDBJ databases">
        <title>YIM 75507 draft genome.</title>
        <authorList>
            <person name="Tang S."/>
            <person name="Feng Y."/>
        </authorList>
    </citation>
    <scope>NUCLEOTIDE SEQUENCE [LARGE SCALE GENOMIC DNA]</scope>
    <source>
        <strain evidence="3 4">YIM 75507</strain>
    </source>
</reference>
<feature type="transmembrane region" description="Helical" evidence="2">
    <location>
        <begin position="117"/>
        <end position="136"/>
    </location>
</feature>
<accession>A0A3A4AF15</accession>
<evidence type="ECO:0000313" key="4">
    <source>
        <dbReference type="Proteomes" id="UP000265768"/>
    </source>
</evidence>
<feature type="transmembrane region" description="Helical" evidence="2">
    <location>
        <begin position="313"/>
        <end position="334"/>
    </location>
</feature>
<keyword evidence="2" id="KW-0472">Membrane</keyword>
<feature type="transmembrane region" description="Helical" evidence="2">
    <location>
        <begin position="56"/>
        <end position="74"/>
    </location>
</feature>
<feature type="transmembrane region" description="Helical" evidence="2">
    <location>
        <begin position="424"/>
        <end position="446"/>
    </location>
</feature>